<keyword evidence="4 8" id="KW-0812">Transmembrane</keyword>
<comment type="subcellular location">
    <subcellularLocation>
        <location evidence="2">Endoplasmic reticulum membrane</location>
        <topology evidence="2">Multi-pass membrane protein</topology>
    </subcellularLocation>
</comment>
<sequence length="84" mass="9704">MSSPGEFYKSLPATSKAYGTLLFFRFQVWRLITNFFFLGKFSINFGICLLMIARYGVNLEKGPFERHTADFLWMMIFGGLSLLT</sequence>
<evidence type="ECO:0000256" key="2">
    <source>
        <dbReference type="ARBA" id="ARBA00004477"/>
    </source>
</evidence>
<evidence type="ECO:0000256" key="1">
    <source>
        <dbReference type="ARBA" id="ARBA00003292"/>
    </source>
</evidence>
<protein>
    <submittedName>
        <fullName evidence="9">Uncharacterized protein</fullName>
    </submittedName>
</protein>
<name>A0AAD5JAP7_ACENE</name>
<keyword evidence="7 8" id="KW-0472">Membrane</keyword>
<evidence type="ECO:0000313" key="10">
    <source>
        <dbReference type="Proteomes" id="UP001064489"/>
    </source>
</evidence>
<comment type="caution">
    <text evidence="9">The sequence shown here is derived from an EMBL/GenBank/DDBJ whole genome shotgun (WGS) entry which is preliminary data.</text>
</comment>
<reference evidence="9" key="1">
    <citation type="journal article" date="2022" name="Plant J.">
        <title>Strategies of tolerance reflected in two North American maple genomes.</title>
        <authorList>
            <person name="McEvoy S.L."/>
            <person name="Sezen U.U."/>
            <person name="Trouern-Trend A."/>
            <person name="McMahon S.M."/>
            <person name="Schaberg P.G."/>
            <person name="Yang J."/>
            <person name="Wegrzyn J.L."/>
            <person name="Swenson N.G."/>
        </authorList>
    </citation>
    <scope>NUCLEOTIDE SEQUENCE</scope>
    <source>
        <strain evidence="9">91603</strain>
    </source>
</reference>
<feature type="transmembrane region" description="Helical" evidence="8">
    <location>
        <begin position="31"/>
        <end position="52"/>
    </location>
</feature>
<keyword evidence="5" id="KW-0256">Endoplasmic reticulum</keyword>
<evidence type="ECO:0000256" key="7">
    <source>
        <dbReference type="ARBA" id="ARBA00023136"/>
    </source>
</evidence>
<dbReference type="InterPro" id="IPR035952">
    <property type="entry name" value="Rhomboid-like_sf"/>
</dbReference>
<comment type="function">
    <text evidence="1">May be involved in the degradation process of specific misfolded endoplasmic reticulum (ER) luminal proteins.</text>
</comment>
<evidence type="ECO:0000256" key="5">
    <source>
        <dbReference type="ARBA" id="ARBA00022824"/>
    </source>
</evidence>
<reference evidence="9" key="2">
    <citation type="submission" date="2023-02" db="EMBL/GenBank/DDBJ databases">
        <authorList>
            <person name="Swenson N.G."/>
            <person name="Wegrzyn J.L."/>
            <person name="Mcevoy S.L."/>
        </authorList>
    </citation>
    <scope>NUCLEOTIDE SEQUENCE</scope>
    <source>
        <strain evidence="9">91603</strain>
        <tissue evidence="9">Leaf</tissue>
    </source>
</reference>
<evidence type="ECO:0000256" key="3">
    <source>
        <dbReference type="ARBA" id="ARBA00008917"/>
    </source>
</evidence>
<dbReference type="Pfam" id="PF04511">
    <property type="entry name" value="DER1"/>
    <property type="match status" value="1"/>
</dbReference>
<proteinExistence type="inferred from homology"/>
<dbReference type="Proteomes" id="UP001064489">
    <property type="component" value="Chromosome 6"/>
</dbReference>
<dbReference type="SUPFAM" id="SSF144091">
    <property type="entry name" value="Rhomboid-like"/>
    <property type="match status" value="1"/>
</dbReference>
<dbReference type="AlphaFoldDB" id="A0AAD5JAP7"/>
<dbReference type="GO" id="GO:0006950">
    <property type="term" value="P:response to stress"/>
    <property type="evidence" value="ECO:0007669"/>
    <property type="project" value="UniProtKB-ARBA"/>
</dbReference>
<dbReference type="EMBL" id="JAJSOW010000004">
    <property type="protein sequence ID" value="KAI9192380.1"/>
    <property type="molecule type" value="Genomic_DNA"/>
</dbReference>
<gene>
    <name evidence="9" type="ORF">LWI28_022021</name>
</gene>
<evidence type="ECO:0000313" key="9">
    <source>
        <dbReference type="EMBL" id="KAI9192380.1"/>
    </source>
</evidence>
<evidence type="ECO:0000256" key="8">
    <source>
        <dbReference type="SAM" id="Phobius"/>
    </source>
</evidence>
<keyword evidence="10" id="KW-1185">Reference proteome</keyword>
<keyword evidence="6 8" id="KW-1133">Transmembrane helix</keyword>
<evidence type="ECO:0000256" key="4">
    <source>
        <dbReference type="ARBA" id="ARBA00022692"/>
    </source>
</evidence>
<organism evidence="9 10">
    <name type="scientific">Acer negundo</name>
    <name type="common">Box elder</name>
    <dbReference type="NCBI Taxonomy" id="4023"/>
    <lineage>
        <taxon>Eukaryota</taxon>
        <taxon>Viridiplantae</taxon>
        <taxon>Streptophyta</taxon>
        <taxon>Embryophyta</taxon>
        <taxon>Tracheophyta</taxon>
        <taxon>Spermatophyta</taxon>
        <taxon>Magnoliopsida</taxon>
        <taxon>eudicotyledons</taxon>
        <taxon>Gunneridae</taxon>
        <taxon>Pentapetalae</taxon>
        <taxon>rosids</taxon>
        <taxon>malvids</taxon>
        <taxon>Sapindales</taxon>
        <taxon>Sapindaceae</taxon>
        <taxon>Hippocastanoideae</taxon>
        <taxon>Acereae</taxon>
        <taxon>Acer</taxon>
    </lineage>
</organism>
<comment type="similarity">
    <text evidence="3">Belongs to the derlin family.</text>
</comment>
<dbReference type="PANTHER" id="PTHR11009">
    <property type="entry name" value="DER1-LIKE PROTEIN, DERLIN"/>
    <property type="match status" value="1"/>
</dbReference>
<dbReference type="GO" id="GO:0005789">
    <property type="term" value="C:endoplasmic reticulum membrane"/>
    <property type="evidence" value="ECO:0007669"/>
    <property type="project" value="UniProtKB-SubCell"/>
</dbReference>
<accession>A0AAD5JAP7</accession>
<evidence type="ECO:0000256" key="6">
    <source>
        <dbReference type="ARBA" id="ARBA00022989"/>
    </source>
</evidence>
<dbReference type="InterPro" id="IPR007599">
    <property type="entry name" value="DER1"/>
</dbReference>